<reference evidence="2 3" key="1">
    <citation type="submission" date="2019-08" db="EMBL/GenBank/DDBJ databases">
        <title>In-depth cultivation of the pig gut microbiome towards novel bacterial diversity and tailored functional studies.</title>
        <authorList>
            <person name="Wylensek D."/>
            <person name="Hitch T.C.A."/>
            <person name="Clavel T."/>
        </authorList>
    </citation>
    <scope>NUCLEOTIDE SEQUENCE [LARGE SCALE GENOMIC DNA]</scope>
    <source>
        <strain evidence="2 3">RF-GAM-744-WT-7</strain>
    </source>
</reference>
<dbReference type="InterPro" id="IPR027417">
    <property type="entry name" value="P-loop_NTPase"/>
</dbReference>
<keyword evidence="3" id="KW-1185">Reference proteome</keyword>
<protein>
    <submittedName>
        <fullName evidence="2">Fructose transporter</fullName>
    </submittedName>
</protein>
<dbReference type="EMBL" id="VUMY01000016">
    <property type="protein sequence ID" value="MST50328.1"/>
    <property type="molecule type" value="Genomic_DNA"/>
</dbReference>
<dbReference type="AlphaFoldDB" id="A0A7K0K4H6"/>
<evidence type="ECO:0000313" key="2">
    <source>
        <dbReference type="EMBL" id="MST50328.1"/>
    </source>
</evidence>
<dbReference type="GO" id="GO:0016301">
    <property type="term" value="F:kinase activity"/>
    <property type="evidence" value="ECO:0007669"/>
    <property type="project" value="InterPro"/>
</dbReference>
<sequence>MMQTASGTLDALCQGLAAELKEMAQNHNVIRVVGFTGPPGAGKSEAVSKLQKLLQDATLGTQPLLAGILPMDGFHKSNAVLAAEELSDLKGTPASFDVVGFLMTLDRAHDGTTVVYAPGYDRALKEPVAASHKIERTGIVLTEGNYLASQDGPWAMVREAIDLLIYLDVPENVTHQRLLERHQEAGKTLAESETWIARVDAPDRLLAEGSRHRADRIWIITEN</sequence>
<comment type="caution">
    <text evidence="2">The sequence shown here is derived from an EMBL/GenBank/DDBJ whole genome shotgun (WGS) entry which is preliminary data.</text>
</comment>
<dbReference type="RefSeq" id="WP_154545853.1">
    <property type="nucleotide sequence ID" value="NZ_VUMY01000016.1"/>
</dbReference>
<feature type="domain" description="Phosphoribulokinase/uridine kinase" evidence="1">
    <location>
        <begin position="32"/>
        <end position="186"/>
    </location>
</feature>
<organism evidence="2 3">
    <name type="scientific">Mobiluncus porci</name>
    <dbReference type="NCBI Taxonomy" id="2652278"/>
    <lineage>
        <taxon>Bacteria</taxon>
        <taxon>Bacillati</taxon>
        <taxon>Actinomycetota</taxon>
        <taxon>Actinomycetes</taxon>
        <taxon>Actinomycetales</taxon>
        <taxon>Actinomycetaceae</taxon>
        <taxon>Mobiluncus</taxon>
    </lineage>
</organism>
<dbReference type="Pfam" id="PF00485">
    <property type="entry name" value="PRK"/>
    <property type="match status" value="1"/>
</dbReference>
<gene>
    <name evidence="2" type="ORF">FYJ63_08825</name>
</gene>
<dbReference type="Gene3D" id="3.40.50.300">
    <property type="entry name" value="P-loop containing nucleotide triphosphate hydrolases"/>
    <property type="match status" value="1"/>
</dbReference>
<dbReference type="Proteomes" id="UP000442535">
    <property type="component" value="Unassembled WGS sequence"/>
</dbReference>
<evidence type="ECO:0000313" key="3">
    <source>
        <dbReference type="Proteomes" id="UP000442535"/>
    </source>
</evidence>
<dbReference type="SUPFAM" id="SSF52540">
    <property type="entry name" value="P-loop containing nucleoside triphosphate hydrolases"/>
    <property type="match status" value="1"/>
</dbReference>
<proteinExistence type="predicted"/>
<evidence type="ECO:0000259" key="1">
    <source>
        <dbReference type="Pfam" id="PF00485"/>
    </source>
</evidence>
<dbReference type="PANTHER" id="PTHR10285">
    <property type="entry name" value="URIDINE KINASE"/>
    <property type="match status" value="1"/>
</dbReference>
<name>A0A7K0K4H6_9ACTO</name>
<accession>A0A7K0K4H6</accession>
<dbReference type="GO" id="GO:0005524">
    <property type="term" value="F:ATP binding"/>
    <property type="evidence" value="ECO:0007669"/>
    <property type="project" value="InterPro"/>
</dbReference>
<dbReference type="InterPro" id="IPR006083">
    <property type="entry name" value="PRK/URK"/>
</dbReference>